<gene>
    <name evidence="1" type="ORF">OHU35_02335</name>
</gene>
<evidence type="ECO:0000313" key="2">
    <source>
        <dbReference type="Proteomes" id="UP001621512"/>
    </source>
</evidence>
<organism evidence="1 2">
    <name type="scientific">Streptomyces purpurascens</name>
    <dbReference type="NCBI Taxonomy" id="1924"/>
    <lineage>
        <taxon>Bacteria</taxon>
        <taxon>Bacillati</taxon>
        <taxon>Actinomycetota</taxon>
        <taxon>Actinomycetes</taxon>
        <taxon>Kitasatosporales</taxon>
        <taxon>Streptomycetaceae</taxon>
        <taxon>Streptomyces</taxon>
    </lineage>
</organism>
<reference evidence="1 2" key="1">
    <citation type="submission" date="2022-10" db="EMBL/GenBank/DDBJ databases">
        <title>The complete genomes of actinobacterial strains from the NBC collection.</title>
        <authorList>
            <person name="Joergensen T.S."/>
            <person name="Alvarez Arevalo M."/>
            <person name="Sterndorff E.B."/>
            <person name="Faurdal D."/>
            <person name="Vuksanovic O."/>
            <person name="Mourched A.-S."/>
            <person name="Charusanti P."/>
            <person name="Shaw S."/>
            <person name="Blin K."/>
            <person name="Weber T."/>
        </authorList>
    </citation>
    <scope>NUCLEOTIDE SEQUENCE [LARGE SCALE GENOMIC DNA]</scope>
    <source>
        <strain evidence="1 2">NBC_00017</strain>
    </source>
</reference>
<dbReference type="Proteomes" id="UP001621512">
    <property type="component" value="Chromosome"/>
</dbReference>
<dbReference type="EMBL" id="CP108341">
    <property type="protein sequence ID" value="WTW24943.1"/>
    <property type="molecule type" value="Genomic_DNA"/>
</dbReference>
<proteinExistence type="predicted"/>
<keyword evidence="2" id="KW-1185">Reference proteome</keyword>
<protein>
    <submittedName>
        <fullName evidence="1">Uncharacterized protein</fullName>
    </submittedName>
</protein>
<dbReference type="RefSeq" id="WP_405504387.1">
    <property type="nucleotide sequence ID" value="NZ_CP108341.1"/>
</dbReference>
<evidence type="ECO:0000313" key="1">
    <source>
        <dbReference type="EMBL" id="WTW24943.1"/>
    </source>
</evidence>
<sequence length="129" mass="13469">MTRGSGPMHAALRASGLRSYWRRQYPVLREAPAMAAAEAHLLNTLRTLPLAQRAGYAAVLRTLPLAYRLTTGGRSLHRAADGDANGAGGGRPGLGALAVLPGFREVVRSSTALALLGALDGRTGREGAR</sequence>
<name>A0ABZ1MDY1_STREF</name>
<accession>A0ABZ1MDY1</accession>